<evidence type="ECO:0008006" key="4">
    <source>
        <dbReference type="Google" id="ProtNLM"/>
    </source>
</evidence>
<reference evidence="2" key="1">
    <citation type="journal article" date="2014" name="Int. J. Syst. Evol. Microbiol.">
        <title>Complete genome sequence of Corynebacterium casei LMG S-19264T (=DSM 44701T), isolated from a smear-ripened cheese.</title>
        <authorList>
            <consortium name="US DOE Joint Genome Institute (JGI-PGF)"/>
            <person name="Walter F."/>
            <person name="Albersmeier A."/>
            <person name="Kalinowski J."/>
            <person name="Ruckert C."/>
        </authorList>
    </citation>
    <scope>NUCLEOTIDE SEQUENCE</scope>
    <source>
        <strain evidence="2">KCTC 22169</strain>
    </source>
</reference>
<protein>
    <recommendedName>
        <fullName evidence="4">Porin</fullName>
    </recommendedName>
</protein>
<dbReference type="Proteomes" id="UP000626148">
    <property type="component" value="Unassembled WGS sequence"/>
</dbReference>
<reference evidence="2" key="2">
    <citation type="submission" date="2020-09" db="EMBL/GenBank/DDBJ databases">
        <authorList>
            <person name="Sun Q."/>
            <person name="Kim S."/>
        </authorList>
    </citation>
    <scope>NUCLEOTIDE SEQUENCE</scope>
    <source>
        <strain evidence="2">KCTC 22169</strain>
    </source>
</reference>
<dbReference type="InterPro" id="IPR023614">
    <property type="entry name" value="Porin_dom_sf"/>
</dbReference>
<evidence type="ECO:0000313" key="2">
    <source>
        <dbReference type="EMBL" id="GGX66066.1"/>
    </source>
</evidence>
<organism evidence="2 3">
    <name type="scientific">Saccharospirillum salsuginis</name>
    <dbReference type="NCBI Taxonomy" id="418750"/>
    <lineage>
        <taxon>Bacteria</taxon>
        <taxon>Pseudomonadati</taxon>
        <taxon>Pseudomonadota</taxon>
        <taxon>Gammaproteobacteria</taxon>
        <taxon>Oceanospirillales</taxon>
        <taxon>Saccharospirillaceae</taxon>
        <taxon>Saccharospirillum</taxon>
    </lineage>
</organism>
<feature type="chain" id="PRO_5038057140" description="Porin" evidence="1">
    <location>
        <begin position="21"/>
        <end position="372"/>
    </location>
</feature>
<gene>
    <name evidence="2" type="ORF">GCM10007392_37120</name>
</gene>
<dbReference type="EMBL" id="BMXR01000010">
    <property type="protein sequence ID" value="GGX66066.1"/>
    <property type="molecule type" value="Genomic_DNA"/>
</dbReference>
<accession>A0A918KJQ9</accession>
<dbReference type="SUPFAM" id="SSF56935">
    <property type="entry name" value="Porins"/>
    <property type="match status" value="1"/>
</dbReference>
<feature type="signal peptide" evidence="1">
    <location>
        <begin position="1"/>
        <end position="20"/>
    </location>
</feature>
<proteinExistence type="predicted"/>
<evidence type="ECO:0000256" key="1">
    <source>
        <dbReference type="SAM" id="SignalP"/>
    </source>
</evidence>
<dbReference type="AlphaFoldDB" id="A0A918KJQ9"/>
<keyword evidence="3" id="KW-1185">Reference proteome</keyword>
<keyword evidence="1" id="KW-0732">Signal</keyword>
<sequence length="372" mass="40667">MKLTPWALMGSLMLPVGASAFDMRLNGFMSVAGGMTLGEDQHINIDPLNVDESDINTTGEGNYWVGYNNELDFTADSMVAIQAMADINEKMSATAQLVGRGGDGFNTTFEWAYLSYEATENLELRAGRVRMPIFYYSDFLELGYGYQWVRPPVDTYNVFVTSVEGVSGTYEFYFGDLGMELAGYLGSTQGTDPETGSFVDFKTMRGVSLEVAAGDVSLRGSYNTAPDATLTRIGVPMALDFPAEFVSGAAVYDNGTLFSIAEYTKTINDSNLINNRIGWYASAGYRIGTVTPHLTYSVQQTESNMINPLTGDPAPNAENPTDIRSITGGVRWDFNIAAALKLEYTHREDNTDDPYRGYGDADLITVAVDVVF</sequence>
<comment type="caution">
    <text evidence="2">The sequence shown here is derived from an EMBL/GenBank/DDBJ whole genome shotgun (WGS) entry which is preliminary data.</text>
</comment>
<name>A0A918KJQ9_9GAMM</name>
<dbReference type="RefSeq" id="WP_189611491.1">
    <property type="nucleotide sequence ID" value="NZ_BMXR01000010.1"/>
</dbReference>
<dbReference type="Gene3D" id="2.40.160.10">
    <property type="entry name" value="Porin"/>
    <property type="match status" value="1"/>
</dbReference>
<evidence type="ECO:0000313" key="3">
    <source>
        <dbReference type="Proteomes" id="UP000626148"/>
    </source>
</evidence>